<reference evidence="1 2" key="1">
    <citation type="journal article" date="2020" name="Appl. Microbiol. Biotechnol.">
        <title>Targeted gene deletion in Brettanomyces bruxellensis with an expression-free CRISPR-Cas9 system.</title>
        <authorList>
            <person name="Varela C."/>
            <person name="Bartel C."/>
            <person name="Onetto C."/>
            <person name="Borneman A."/>
        </authorList>
    </citation>
    <scope>NUCLEOTIDE SEQUENCE [LARGE SCALE GENOMIC DNA]</scope>
    <source>
        <strain evidence="1 2">AWRI1613</strain>
    </source>
</reference>
<dbReference type="InterPro" id="IPR027417">
    <property type="entry name" value="P-loop_NTPase"/>
</dbReference>
<evidence type="ECO:0000313" key="1">
    <source>
        <dbReference type="EMBL" id="KAF6007000.1"/>
    </source>
</evidence>
<name>A0A8H6EQV1_DEKBR</name>
<gene>
    <name evidence="1" type="ORF">HII12_004753</name>
</gene>
<accession>A0A8H6EQV1</accession>
<protein>
    <submittedName>
        <fullName evidence="1">Uncharacterized protein</fullName>
    </submittedName>
</protein>
<proteinExistence type="predicted"/>
<comment type="caution">
    <text evidence="1">The sequence shown here is derived from an EMBL/GenBank/DDBJ whole genome shotgun (WGS) entry which is preliminary data.</text>
</comment>
<dbReference type="EMBL" id="JABCYN010000045">
    <property type="protein sequence ID" value="KAF6007000.1"/>
    <property type="molecule type" value="Genomic_DNA"/>
</dbReference>
<evidence type="ECO:0000313" key="2">
    <source>
        <dbReference type="Proteomes" id="UP000568158"/>
    </source>
</evidence>
<dbReference type="AlphaFoldDB" id="A0A8H6EQV1"/>
<sequence length="75" mass="7878">MSGFVYPNCGGKSRIFKPTTGGGKQLAKDLGVKFLGSCFLDIYPDSPASEAIMDVVDELRDAIEGDSTSSADKGD</sequence>
<dbReference type="Proteomes" id="UP000568158">
    <property type="component" value="Unassembled WGS sequence"/>
</dbReference>
<dbReference type="Gene3D" id="3.40.50.300">
    <property type="entry name" value="P-loop containing nucleotide triphosphate hydrolases"/>
    <property type="match status" value="1"/>
</dbReference>
<organism evidence="1 2">
    <name type="scientific">Dekkera bruxellensis</name>
    <name type="common">Brettanomyces custersii</name>
    <dbReference type="NCBI Taxonomy" id="5007"/>
    <lineage>
        <taxon>Eukaryota</taxon>
        <taxon>Fungi</taxon>
        <taxon>Dikarya</taxon>
        <taxon>Ascomycota</taxon>
        <taxon>Saccharomycotina</taxon>
        <taxon>Pichiomycetes</taxon>
        <taxon>Pichiales</taxon>
        <taxon>Pichiaceae</taxon>
        <taxon>Brettanomyces</taxon>
    </lineage>
</organism>